<sequence length="72" mass="8747">MKIFGLCCVNHDKQVIKGVVLPFTYHNFDEPGLRMWMRKWRIEIDDHYITDAKPGDTHSFMVNHHFVFWRIK</sequence>
<reference evidence="1 2" key="1">
    <citation type="journal article" date="2016" name="Nat. Commun.">
        <title>Thousands of microbial genomes shed light on interconnected biogeochemical processes in an aquifer system.</title>
        <authorList>
            <person name="Anantharaman K."/>
            <person name="Brown C.T."/>
            <person name="Hug L.A."/>
            <person name="Sharon I."/>
            <person name="Castelle C.J."/>
            <person name="Probst A.J."/>
            <person name="Thomas B.C."/>
            <person name="Singh A."/>
            <person name="Wilkins M.J."/>
            <person name="Karaoz U."/>
            <person name="Brodie E.L."/>
            <person name="Williams K.H."/>
            <person name="Hubbard S.S."/>
            <person name="Banfield J.F."/>
        </authorList>
    </citation>
    <scope>NUCLEOTIDE SEQUENCE [LARGE SCALE GENOMIC DNA]</scope>
</reference>
<name>A0A1G2C2M6_9BACT</name>
<gene>
    <name evidence="1" type="ORF">A2406_03265</name>
</gene>
<dbReference type="AlphaFoldDB" id="A0A1G2C2M6"/>
<protein>
    <submittedName>
        <fullName evidence="1">Uncharacterized protein</fullName>
    </submittedName>
</protein>
<comment type="caution">
    <text evidence="1">The sequence shown here is derived from an EMBL/GenBank/DDBJ whole genome shotgun (WGS) entry which is preliminary data.</text>
</comment>
<proteinExistence type="predicted"/>
<dbReference type="Proteomes" id="UP000177626">
    <property type="component" value="Unassembled WGS sequence"/>
</dbReference>
<accession>A0A1G2C2M6</accession>
<dbReference type="EMBL" id="MHKQ01000003">
    <property type="protein sequence ID" value="OGY94820.1"/>
    <property type="molecule type" value="Genomic_DNA"/>
</dbReference>
<organism evidence="1 2">
    <name type="scientific">Candidatus Komeilibacteria bacterium RIFOXYC1_FULL_37_11</name>
    <dbReference type="NCBI Taxonomy" id="1798555"/>
    <lineage>
        <taxon>Bacteria</taxon>
        <taxon>Candidatus Komeiliibacteriota</taxon>
    </lineage>
</organism>
<evidence type="ECO:0000313" key="1">
    <source>
        <dbReference type="EMBL" id="OGY94820.1"/>
    </source>
</evidence>
<evidence type="ECO:0000313" key="2">
    <source>
        <dbReference type="Proteomes" id="UP000177626"/>
    </source>
</evidence>